<organism evidence="15 16">
    <name type="scientific">Metarhizobium album</name>
    <dbReference type="NCBI Taxonomy" id="2182425"/>
    <lineage>
        <taxon>Bacteria</taxon>
        <taxon>Pseudomonadati</taxon>
        <taxon>Pseudomonadota</taxon>
        <taxon>Alphaproteobacteria</taxon>
        <taxon>Hyphomicrobiales</taxon>
        <taxon>Rhizobiaceae</taxon>
        <taxon>Metarhizobium</taxon>
    </lineage>
</organism>
<gene>
    <name evidence="15" type="ORF">DEM27_26750</name>
</gene>
<proteinExistence type="inferred from homology"/>
<reference evidence="15 16" key="1">
    <citation type="submission" date="2018-05" db="EMBL/GenBank/DDBJ databases">
        <title>The draft genome of strain NS-104.</title>
        <authorList>
            <person name="Hang P."/>
            <person name="Jiang J."/>
        </authorList>
    </citation>
    <scope>NUCLEOTIDE SEQUENCE [LARGE SCALE GENOMIC DNA]</scope>
    <source>
        <strain evidence="15 16">NS-104</strain>
    </source>
</reference>
<keyword evidence="16" id="KW-1185">Reference proteome</keyword>
<dbReference type="InterPro" id="IPR017900">
    <property type="entry name" value="4Fe4S_Fe_S_CS"/>
</dbReference>
<keyword evidence="4" id="KW-0479">Metal-binding</keyword>
<dbReference type="SUPFAM" id="SSF46548">
    <property type="entry name" value="alpha-helical ferredoxin"/>
    <property type="match status" value="1"/>
</dbReference>
<evidence type="ECO:0000256" key="1">
    <source>
        <dbReference type="ARBA" id="ARBA00001974"/>
    </source>
</evidence>
<dbReference type="InterPro" id="IPR017896">
    <property type="entry name" value="4Fe4S_Fe-S-bd"/>
</dbReference>
<evidence type="ECO:0000256" key="5">
    <source>
        <dbReference type="ARBA" id="ARBA00022827"/>
    </source>
</evidence>
<evidence type="ECO:0000259" key="14">
    <source>
        <dbReference type="PROSITE" id="PS51387"/>
    </source>
</evidence>
<keyword evidence="7" id="KW-0408">Iron</keyword>
<dbReference type="InterPro" id="IPR004113">
    <property type="entry name" value="FAD-bd_oxidored_4_C"/>
</dbReference>
<dbReference type="PANTHER" id="PTHR11748:SF119">
    <property type="entry name" value="D-2-HYDROXYGLUTARATE DEHYDROGENASE"/>
    <property type="match status" value="1"/>
</dbReference>
<evidence type="ECO:0000256" key="11">
    <source>
        <dbReference type="ARBA" id="ARBA00060924"/>
    </source>
</evidence>
<sequence>MIPRLETTRRAPLRSAGFLRYLAAAGLEGDIVATAADRTVFSTDNSIYQVEPQAIVFPKTIDDLKRITKALARPEFADSAIAPRGGGTGTNGQSLTNGIVVDCSRHMNRILEIDPVRRIARVEAGVVKDQLNKALAPYGLFFAPELSTSNRATIGGMISTDACGQGSCLYGKTSNHVLGLRIVLADGTDFVSRPVADDELRVLQARQDRIGDIHRTLARIAAEDSKEIERIFPKLNRFMTGYDLAHIRDREGRFDLNAVLCGSEGTLAMIAEAELNLLPIPACAALINIRYDDFQAALQDARNLVSLSVASVETVDETVLHLAKGDIIWPRIASFFPDDADGQANGINIAEVLADTPEELSLRLSAVTAALEGSPFPGRKGFTITRAKADIEAVWTMRKRAVGLLGNVDGPMRPVPFVEDTAVPPENLADYIAEFRALLDAEGLTYGMFGHVDAGVLHVRPALDLTRPDHAALVRRISDAVVSLTQKYGGVLWGEHGKGVRSEYVPAFFGPLYPRLQEIKKAFDPLNQLNPGKIVAPAGSTLPKIDDIPLRGASDRIIGNDIRAAFDNAAYCNGNGACFDFDLDGLMCPSYKATGDRRFSPKGRASLMREWLRRLAEKGVRPHEEAARQRRLKTPLQFARRVWNTLNPVNRDDFSHEVRAAMDTCLACKACAGQCPVKFNVPAFRAKFLELYYGRYLRPLKDPLIATIETMLPLMARLRPLYNLFVTSTPGKAAMRFAGLTALPALPPLSLRRALTEARIPVATPQALAALSPDQRARSVIFVPDAFTEHFDPQILLDAVDIASRLGFHAFVPPPLVNGKALHVHGYLGAFEVAAGRSARLLGRLAETGVPLVGIDPSMTLTYRSEYAGSAATRTGAHVQLPQEWLVTALERFHAPAPSTDRPPHRLMAHCTERTNAPASANQWKAVFAKLGVDLSLVETGCCGMAGTFGHEVRNRGLSEKLYGMSWRPALAEAQQDDVLMATGYSCRSQVKLMEKRQMPHPLQIIRAILQEEAALPLEEHVMYDM</sequence>
<evidence type="ECO:0000256" key="8">
    <source>
        <dbReference type="ARBA" id="ARBA00023014"/>
    </source>
</evidence>
<comment type="caution">
    <text evidence="15">The sequence shown here is derived from an EMBL/GenBank/DDBJ whole genome shotgun (WGS) entry which is preliminary data.</text>
</comment>
<dbReference type="InterPro" id="IPR036318">
    <property type="entry name" value="FAD-bd_PCMH-like_sf"/>
</dbReference>
<evidence type="ECO:0000256" key="10">
    <source>
        <dbReference type="ARBA" id="ARBA00051291"/>
    </source>
</evidence>
<dbReference type="OrthoDB" id="9811557at2"/>
<dbReference type="PROSITE" id="PS51379">
    <property type="entry name" value="4FE4S_FER_2"/>
    <property type="match status" value="1"/>
</dbReference>
<protein>
    <recommendedName>
        <fullName evidence="12">D-2-hydroxyglutarate dehydrogenase</fullName>
        <ecNumber evidence="9">1.1.99.39</ecNumber>
    </recommendedName>
</protein>
<dbReference type="Gene3D" id="3.30.70.2740">
    <property type="match status" value="1"/>
</dbReference>
<dbReference type="GO" id="GO:0071949">
    <property type="term" value="F:FAD binding"/>
    <property type="evidence" value="ECO:0007669"/>
    <property type="project" value="InterPro"/>
</dbReference>
<evidence type="ECO:0000256" key="2">
    <source>
        <dbReference type="ARBA" id="ARBA00022485"/>
    </source>
</evidence>
<feature type="domain" description="FAD-binding PCMH-type" evidence="14">
    <location>
        <begin position="48"/>
        <end position="280"/>
    </location>
</feature>
<comment type="catalytic activity">
    <reaction evidence="10">
        <text>(R)-2-hydroxyglutarate + A = 2-oxoglutarate + AH2</text>
        <dbReference type="Rhea" id="RHEA:38295"/>
        <dbReference type="ChEBI" id="CHEBI:13193"/>
        <dbReference type="ChEBI" id="CHEBI:15801"/>
        <dbReference type="ChEBI" id="CHEBI:16810"/>
        <dbReference type="ChEBI" id="CHEBI:17499"/>
        <dbReference type="EC" id="1.1.99.39"/>
    </reaction>
    <physiologicalReaction direction="left-to-right" evidence="10">
        <dbReference type="Rhea" id="RHEA:38296"/>
    </physiologicalReaction>
</comment>
<dbReference type="GO" id="GO:1903457">
    <property type="term" value="P:lactate catabolic process"/>
    <property type="evidence" value="ECO:0007669"/>
    <property type="project" value="TreeGrafter"/>
</dbReference>
<dbReference type="InterPro" id="IPR016164">
    <property type="entry name" value="FAD-linked_Oxase-like_C"/>
</dbReference>
<dbReference type="PANTHER" id="PTHR11748">
    <property type="entry name" value="D-LACTATE DEHYDROGENASE"/>
    <property type="match status" value="1"/>
</dbReference>
<evidence type="ECO:0000256" key="3">
    <source>
        <dbReference type="ARBA" id="ARBA00022630"/>
    </source>
</evidence>
<dbReference type="SUPFAM" id="SSF55103">
    <property type="entry name" value="FAD-linked oxidases, C-terminal domain"/>
    <property type="match status" value="1"/>
</dbReference>
<dbReference type="PROSITE" id="PS00198">
    <property type="entry name" value="4FE4S_FER_1"/>
    <property type="match status" value="1"/>
</dbReference>
<evidence type="ECO:0000313" key="16">
    <source>
        <dbReference type="Proteomes" id="UP000245252"/>
    </source>
</evidence>
<keyword evidence="5" id="KW-0274">FAD</keyword>
<evidence type="ECO:0000256" key="4">
    <source>
        <dbReference type="ARBA" id="ARBA00022723"/>
    </source>
</evidence>
<evidence type="ECO:0000256" key="9">
    <source>
        <dbReference type="ARBA" id="ARBA00039003"/>
    </source>
</evidence>
<dbReference type="GO" id="GO:0008720">
    <property type="term" value="F:D-lactate dehydrogenase (NAD+) activity"/>
    <property type="evidence" value="ECO:0007669"/>
    <property type="project" value="TreeGrafter"/>
</dbReference>
<comment type="similarity">
    <text evidence="11">In the N-terminal section; belongs to the FAD-binding oxidoreductase/transferase type 4 family.</text>
</comment>
<keyword evidence="6" id="KW-0560">Oxidoreductase</keyword>
<dbReference type="GO" id="GO:0051990">
    <property type="term" value="F:(R)-2-hydroxyglutarate dehydrogenase activity"/>
    <property type="evidence" value="ECO:0007669"/>
    <property type="project" value="UniProtKB-EC"/>
</dbReference>
<dbReference type="FunFam" id="3.30.70.2740:FF:000003">
    <property type="entry name" value="Oxidoreductase, FAD-binding, putative"/>
    <property type="match status" value="1"/>
</dbReference>
<dbReference type="Pfam" id="PF02913">
    <property type="entry name" value="FAD-oxidase_C"/>
    <property type="match status" value="1"/>
</dbReference>
<dbReference type="Pfam" id="PF01565">
    <property type="entry name" value="FAD_binding_4"/>
    <property type="match status" value="1"/>
</dbReference>
<dbReference type="Proteomes" id="UP000245252">
    <property type="component" value="Unassembled WGS sequence"/>
</dbReference>
<evidence type="ECO:0000256" key="6">
    <source>
        <dbReference type="ARBA" id="ARBA00023002"/>
    </source>
</evidence>
<evidence type="ECO:0000256" key="7">
    <source>
        <dbReference type="ARBA" id="ARBA00023004"/>
    </source>
</evidence>
<dbReference type="RefSeq" id="WP_109461309.1">
    <property type="nucleotide sequence ID" value="NZ_QFBC01000017.1"/>
</dbReference>
<dbReference type="InterPro" id="IPR016169">
    <property type="entry name" value="FAD-bd_PCMH_sub2"/>
</dbReference>
<dbReference type="GO" id="GO:0004458">
    <property type="term" value="F:D-lactate dehydrogenase (cytochrome) activity"/>
    <property type="evidence" value="ECO:0007669"/>
    <property type="project" value="TreeGrafter"/>
</dbReference>
<accession>A0A2U2DIY4</accession>
<dbReference type="AlphaFoldDB" id="A0A2U2DIY4"/>
<dbReference type="EMBL" id="QFBC01000017">
    <property type="protein sequence ID" value="PWE53267.1"/>
    <property type="molecule type" value="Genomic_DNA"/>
</dbReference>
<keyword evidence="2" id="KW-0004">4Fe-4S</keyword>
<dbReference type="GO" id="GO:0046872">
    <property type="term" value="F:metal ion binding"/>
    <property type="evidence" value="ECO:0007669"/>
    <property type="project" value="UniProtKB-KW"/>
</dbReference>
<dbReference type="Gene3D" id="3.30.465.10">
    <property type="match status" value="1"/>
</dbReference>
<evidence type="ECO:0000313" key="15">
    <source>
        <dbReference type="EMBL" id="PWE53267.1"/>
    </source>
</evidence>
<comment type="cofactor">
    <cofactor evidence="1">
        <name>FAD</name>
        <dbReference type="ChEBI" id="CHEBI:57692"/>
    </cofactor>
</comment>
<dbReference type="Pfam" id="PF13183">
    <property type="entry name" value="Fer4_8"/>
    <property type="match status" value="1"/>
</dbReference>
<dbReference type="GO" id="GO:0051539">
    <property type="term" value="F:4 iron, 4 sulfur cluster binding"/>
    <property type="evidence" value="ECO:0007669"/>
    <property type="project" value="UniProtKB-KW"/>
</dbReference>
<dbReference type="InterPro" id="IPR016166">
    <property type="entry name" value="FAD-bd_PCMH"/>
</dbReference>
<dbReference type="InterPro" id="IPR006094">
    <property type="entry name" value="Oxid_FAD_bind_N"/>
</dbReference>
<dbReference type="SUPFAM" id="SSF56176">
    <property type="entry name" value="FAD-binding/transporter-associated domain-like"/>
    <property type="match status" value="1"/>
</dbReference>
<evidence type="ECO:0000259" key="13">
    <source>
        <dbReference type="PROSITE" id="PS51379"/>
    </source>
</evidence>
<name>A0A2U2DIY4_9HYPH</name>
<keyword evidence="3" id="KW-0285">Flavoprotein</keyword>
<feature type="domain" description="4Fe-4S ferredoxin-type" evidence="13">
    <location>
        <begin position="656"/>
        <end position="687"/>
    </location>
</feature>
<dbReference type="PROSITE" id="PS51387">
    <property type="entry name" value="FAD_PCMH"/>
    <property type="match status" value="1"/>
</dbReference>
<dbReference type="EC" id="1.1.99.39" evidence="9"/>
<keyword evidence="8" id="KW-0411">Iron-sulfur</keyword>
<evidence type="ECO:0000256" key="12">
    <source>
        <dbReference type="ARBA" id="ARBA00067680"/>
    </source>
</evidence>